<proteinExistence type="predicted"/>
<evidence type="ECO:0000313" key="1">
    <source>
        <dbReference type="EMBL" id="GJS59338.1"/>
    </source>
</evidence>
<gene>
    <name evidence="1" type="ORF">Tco_0654122</name>
</gene>
<name>A0ABQ4X2B5_9ASTR</name>
<comment type="caution">
    <text evidence="1">The sequence shown here is derived from an EMBL/GenBank/DDBJ whole genome shotgun (WGS) entry which is preliminary data.</text>
</comment>
<dbReference type="EMBL" id="BQNB010009143">
    <property type="protein sequence ID" value="GJS59338.1"/>
    <property type="molecule type" value="Genomic_DNA"/>
</dbReference>
<sequence length="176" mass="20471">MVGLTSCFLLKLSLGVRRRIQTGEENMILCAAVLLLLSEGNVQAMIDVDYELGVRLQAQEQEELTIEERYGYRVGKRELQEGKDDKKAVLREQEKNLSLIIQRSRTIDAIPLATKPPIIVDWKIIKEGKMIYFQIIRADGSSRRYSLMIKMLQNIDKEDLETLWKLVPRNTWKYKD</sequence>
<accession>A0ABQ4X2B5</accession>
<dbReference type="Proteomes" id="UP001151760">
    <property type="component" value="Unassembled WGS sequence"/>
</dbReference>
<reference evidence="1" key="2">
    <citation type="submission" date="2022-01" db="EMBL/GenBank/DDBJ databases">
        <authorList>
            <person name="Yamashiro T."/>
            <person name="Shiraishi A."/>
            <person name="Satake H."/>
            <person name="Nakayama K."/>
        </authorList>
    </citation>
    <scope>NUCLEOTIDE SEQUENCE</scope>
</reference>
<keyword evidence="2" id="KW-1185">Reference proteome</keyword>
<protein>
    <submittedName>
        <fullName evidence="1">Uncharacterized protein</fullName>
    </submittedName>
</protein>
<reference evidence="1" key="1">
    <citation type="journal article" date="2022" name="Int. J. Mol. Sci.">
        <title>Draft Genome of Tanacetum Coccineum: Genomic Comparison of Closely Related Tanacetum-Family Plants.</title>
        <authorList>
            <person name="Yamashiro T."/>
            <person name="Shiraishi A."/>
            <person name="Nakayama K."/>
            <person name="Satake H."/>
        </authorList>
    </citation>
    <scope>NUCLEOTIDE SEQUENCE</scope>
</reference>
<organism evidence="1 2">
    <name type="scientific">Tanacetum coccineum</name>
    <dbReference type="NCBI Taxonomy" id="301880"/>
    <lineage>
        <taxon>Eukaryota</taxon>
        <taxon>Viridiplantae</taxon>
        <taxon>Streptophyta</taxon>
        <taxon>Embryophyta</taxon>
        <taxon>Tracheophyta</taxon>
        <taxon>Spermatophyta</taxon>
        <taxon>Magnoliopsida</taxon>
        <taxon>eudicotyledons</taxon>
        <taxon>Gunneridae</taxon>
        <taxon>Pentapetalae</taxon>
        <taxon>asterids</taxon>
        <taxon>campanulids</taxon>
        <taxon>Asterales</taxon>
        <taxon>Asteraceae</taxon>
        <taxon>Asteroideae</taxon>
        <taxon>Anthemideae</taxon>
        <taxon>Anthemidinae</taxon>
        <taxon>Tanacetum</taxon>
    </lineage>
</organism>
<evidence type="ECO:0000313" key="2">
    <source>
        <dbReference type="Proteomes" id="UP001151760"/>
    </source>
</evidence>